<dbReference type="AlphaFoldDB" id="A0A8H9I6D4"/>
<feature type="domain" description="Arc-like DNA binding" evidence="1">
    <location>
        <begin position="10"/>
        <end position="45"/>
    </location>
</feature>
<dbReference type="InterPro" id="IPR013321">
    <property type="entry name" value="Arc_rbn_hlx_hlx"/>
</dbReference>
<name>A0A8H9I6D4_9GAMM</name>
<accession>A0A8H9I6D4</accession>
<gene>
    <name evidence="2" type="ORF">GCM10007157_13890</name>
</gene>
<dbReference type="Gene3D" id="1.10.1220.10">
    <property type="entry name" value="Met repressor-like"/>
    <property type="match status" value="1"/>
</dbReference>
<comment type="caution">
    <text evidence="2">The sequence shown here is derived from an EMBL/GenBank/DDBJ whole genome shotgun (WGS) entry which is preliminary data.</text>
</comment>
<evidence type="ECO:0000313" key="2">
    <source>
        <dbReference type="EMBL" id="GGW23744.1"/>
    </source>
</evidence>
<proteinExistence type="predicted"/>
<dbReference type="EMBL" id="BMXN01000006">
    <property type="protein sequence ID" value="GGW23744.1"/>
    <property type="molecule type" value="Genomic_DNA"/>
</dbReference>
<organism evidence="2 3">
    <name type="scientific">Vreelandella hamiltonii</name>
    <dbReference type="NCBI Taxonomy" id="502829"/>
    <lineage>
        <taxon>Bacteria</taxon>
        <taxon>Pseudomonadati</taxon>
        <taxon>Pseudomonadota</taxon>
        <taxon>Gammaproteobacteria</taxon>
        <taxon>Oceanospirillales</taxon>
        <taxon>Halomonadaceae</taxon>
        <taxon>Vreelandella</taxon>
    </lineage>
</organism>
<dbReference type="RefSeq" id="WP_189463227.1">
    <property type="nucleotide sequence ID" value="NZ_BMXN01000006.1"/>
</dbReference>
<evidence type="ECO:0000259" key="1">
    <source>
        <dbReference type="Pfam" id="PF03869"/>
    </source>
</evidence>
<dbReference type="InterPro" id="IPR010985">
    <property type="entry name" value="Ribbon_hlx_hlx"/>
</dbReference>
<dbReference type="SUPFAM" id="SSF47598">
    <property type="entry name" value="Ribbon-helix-helix"/>
    <property type="match status" value="1"/>
</dbReference>
<dbReference type="Pfam" id="PF03869">
    <property type="entry name" value="Arc"/>
    <property type="match status" value="1"/>
</dbReference>
<dbReference type="GO" id="GO:0003677">
    <property type="term" value="F:DNA binding"/>
    <property type="evidence" value="ECO:0007669"/>
    <property type="project" value="InterPro"/>
</dbReference>
<keyword evidence="3" id="KW-1185">Reference proteome</keyword>
<reference evidence="3" key="1">
    <citation type="journal article" date="2019" name="Int. J. Syst. Evol. Microbiol.">
        <title>The Global Catalogue of Microorganisms (GCM) 10K type strain sequencing project: providing services to taxonomists for standard genome sequencing and annotation.</title>
        <authorList>
            <consortium name="The Broad Institute Genomics Platform"/>
            <consortium name="The Broad Institute Genome Sequencing Center for Infectious Disease"/>
            <person name="Wu L."/>
            <person name="Ma J."/>
        </authorList>
    </citation>
    <scope>NUCLEOTIDE SEQUENCE [LARGE SCALE GENOMIC DNA]</scope>
    <source>
        <strain evidence="3">KCTC 22154</strain>
    </source>
</reference>
<sequence>MKKDDTYRSQFRLPYSLYEKLKAEAELNHRSLNAELIARLEQSFEGSAPDGLGKMTAHEFLEQQRTTAKQYLEVLEKLQRGEE</sequence>
<dbReference type="InterPro" id="IPR005569">
    <property type="entry name" value="Arc_DNA-bd_dom"/>
</dbReference>
<evidence type="ECO:0000313" key="3">
    <source>
        <dbReference type="Proteomes" id="UP000623776"/>
    </source>
</evidence>
<protein>
    <recommendedName>
        <fullName evidence="1">Arc-like DNA binding domain-containing protein</fullName>
    </recommendedName>
</protein>
<dbReference type="Proteomes" id="UP000623776">
    <property type="component" value="Unassembled WGS sequence"/>
</dbReference>
<dbReference type="GO" id="GO:0006355">
    <property type="term" value="P:regulation of DNA-templated transcription"/>
    <property type="evidence" value="ECO:0007669"/>
    <property type="project" value="InterPro"/>
</dbReference>